<organism evidence="1 2">
    <name type="scientific">Methylobacterium phyllostachyos</name>
    <dbReference type="NCBI Taxonomy" id="582672"/>
    <lineage>
        <taxon>Bacteria</taxon>
        <taxon>Pseudomonadati</taxon>
        <taxon>Pseudomonadota</taxon>
        <taxon>Alphaproteobacteria</taxon>
        <taxon>Hyphomicrobiales</taxon>
        <taxon>Methylobacteriaceae</taxon>
        <taxon>Methylobacterium</taxon>
    </lineage>
</organism>
<dbReference type="STRING" id="582672.SAMN05216360_1251"/>
<name>A0A1H0K4Q8_9HYPH</name>
<dbReference type="EMBL" id="FNHS01000025">
    <property type="protein sequence ID" value="SDO50995.1"/>
    <property type="molecule type" value="Genomic_DNA"/>
</dbReference>
<sequence length="133" mass="15081">MDGLENRPKGIEIVAVAPITQDTEVVQTTVFVPERAADHFVQKVTQYRNEDTKGGRPKNEKLVASLQDVRLAGVRALFTDALGTFPADDEEIWWEVWIRGDRKPNFERAARRLEIALKDHALGFPERMVILAL</sequence>
<evidence type="ECO:0000313" key="2">
    <source>
        <dbReference type="Proteomes" id="UP000198704"/>
    </source>
</evidence>
<keyword evidence="2" id="KW-1185">Reference proteome</keyword>
<proteinExistence type="predicted"/>
<feature type="non-terminal residue" evidence="1">
    <location>
        <position position="133"/>
    </location>
</feature>
<dbReference type="AlphaFoldDB" id="A0A1H0K4Q8"/>
<dbReference type="Proteomes" id="UP000198704">
    <property type="component" value="Unassembled WGS sequence"/>
</dbReference>
<protein>
    <submittedName>
        <fullName evidence="1">Uncharacterized protein</fullName>
    </submittedName>
</protein>
<gene>
    <name evidence="1" type="ORF">SAMN05216360_1251</name>
</gene>
<reference evidence="2" key="1">
    <citation type="submission" date="2016-10" db="EMBL/GenBank/DDBJ databases">
        <authorList>
            <person name="Varghese N."/>
            <person name="Submissions S."/>
        </authorList>
    </citation>
    <scope>NUCLEOTIDE SEQUENCE [LARGE SCALE GENOMIC DNA]</scope>
    <source>
        <strain evidence="2">BL47</strain>
    </source>
</reference>
<accession>A0A1H0K4Q8</accession>
<evidence type="ECO:0000313" key="1">
    <source>
        <dbReference type="EMBL" id="SDO50995.1"/>
    </source>
</evidence>